<accession>A0A147BM37</accession>
<organism evidence="2">
    <name type="scientific">Ixodes ricinus</name>
    <name type="common">Common tick</name>
    <name type="synonym">Acarus ricinus</name>
    <dbReference type="NCBI Taxonomy" id="34613"/>
    <lineage>
        <taxon>Eukaryota</taxon>
        <taxon>Metazoa</taxon>
        <taxon>Ecdysozoa</taxon>
        <taxon>Arthropoda</taxon>
        <taxon>Chelicerata</taxon>
        <taxon>Arachnida</taxon>
        <taxon>Acari</taxon>
        <taxon>Parasitiformes</taxon>
        <taxon>Ixodida</taxon>
        <taxon>Ixodoidea</taxon>
        <taxon>Ixodidae</taxon>
        <taxon>Ixodinae</taxon>
        <taxon>Ixodes</taxon>
    </lineage>
</organism>
<keyword evidence="1" id="KW-0472">Membrane</keyword>
<proteinExistence type="predicted"/>
<name>A0A147BM37_IXORI</name>
<evidence type="ECO:0000256" key="1">
    <source>
        <dbReference type="SAM" id="Phobius"/>
    </source>
</evidence>
<protein>
    <submittedName>
        <fullName evidence="2">Uncharacterized protein</fullName>
    </submittedName>
</protein>
<sequence length="86" mass="9116">MRETHVAAVTVAAVAAVVNAVARSAQWRPAARQRRVAVVVVVVMIFPGVCCVCPIRRGLPSLPTGSGLSLPMYGMYGKRVEGKPID</sequence>
<keyword evidence="1" id="KW-1133">Transmembrane helix</keyword>
<keyword evidence="1" id="KW-0812">Transmembrane</keyword>
<dbReference type="EMBL" id="GEGO01003588">
    <property type="protein sequence ID" value="JAR91816.1"/>
    <property type="molecule type" value="Transcribed_RNA"/>
</dbReference>
<dbReference type="AlphaFoldDB" id="A0A147BM37"/>
<feature type="transmembrane region" description="Helical" evidence="1">
    <location>
        <begin position="36"/>
        <end position="55"/>
    </location>
</feature>
<reference evidence="2" key="1">
    <citation type="journal article" date="2018" name="PLoS Negl. Trop. Dis.">
        <title>Sialome diversity of ticks revealed by RNAseq of single tick salivary glands.</title>
        <authorList>
            <person name="Perner J."/>
            <person name="Kropackova S."/>
            <person name="Kopacek P."/>
            <person name="Ribeiro J.M."/>
        </authorList>
    </citation>
    <scope>NUCLEOTIDE SEQUENCE</scope>
    <source>
        <strain evidence="2">Siblings of single egg batch collected in Ceske Budejovice</strain>
        <tissue evidence="2">Salivary glands</tissue>
    </source>
</reference>
<evidence type="ECO:0000313" key="2">
    <source>
        <dbReference type="EMBL" id="JAR91816.1"/>
    </source>
</evidence>